<dbReference type="Gene3D" id="1.10.10.60">
    <property type="entry name" value="Homeodomain-like"/>
    <property type="match status" value="1"/>
</dbReference>
<dbReference type="PROSITE" id="PS51294">
    <property type="entry name" value="HTH_MYB"/>
    <property type="match status" value="1"/>
</dbReference>
<keyword evidence="5" id="KW-1185">Reference proteome</keyword>
<name>A0AA86U8I5_9EUKA</name>
<dbReference type="InterPro" id="IPR001005">
    <property type="entry name" value="SANT/Myb"/>
</dbReference>
<dbReference type="InterPro" id="IPR017930">
    <property type="entry name" value="Myb_dom"/>
</dbReference>
<dbReference type="EMBL" id="CAXDID020000323">
    <property type="protein sequence ID" value="CAL6077109.1"/>
    <property type="molecule type" value="Genomic_DNA"/>
</dbReference>
<keyword evidence="3" id="KW-0238">DNA-binding</keyword>
<protein>
    <submittedName>
        <fullName evidence="3">Myb-like DNA-binding domain-containing protein</fullName>
    </submittedName>
    <submittedName>
        <fullName evidence="4">Myb-like_DNA-binding domain-containing protein</fullName>
    </submittedName>
</protein>
<organism evidence="3">
    <name type="scientific">Hexamita inflata</name>
    <dbReference type="NCBI Taxonomy" id="28002"/>
    <lineage>
        <taxon>Eukaryota</taxon>
        <taxon>Metamonada</taxon>
        <taxon>Diplomonadida</taxon>
        <taxon>Hexamitidae</taxon>
        <taxon>Hexamitinae</taxon>
        <taxon>Hexamita</taxon>
    </lineage>
</organism>
<dbReference type="EMBL" id="CATOUU010000743">
    <property type="protein sequence ID" value="CAI9945384.1"/>
    <property type="molecule type" value="Genomic_DNA"/>
</dbReference>
<feature type="domain" description="Myb-like" evidence="1">
    <location>
        <begin position="1"/>
        <end position="53"/>
    </location>
</feature>
<sequence>MKRITWTTMEIQHLTEITEYNRKFDKRIDWDLVASQIPSRTASQCKSYYANVLKKNLDIPIRQNHQWNRTEILILWQLCVNFDKDFSFIQKNYIPNMTVKQIGSQFLQIQNKQQEIYQTFKQILNDHFHIQKLTVKDFDMQWWLIRFALCRYKLIDAEIYHIPCDDVPQSRYRPDISEIKNLKMFFLDVNVNDLVPIYEEEATRRGMQNDPFVIPDDECSFKQLNWLQKQ</sequence>
<evidence type="ECO:0000313" key="3">
    <source>
        <dbReference type="EMBL" id="CAI9945384.1"/>
    </source>
</evidence>
<reference evidence="3" key="1">
    <citation type="submission" date="2023-06" db="EMBL/GenBank/DDBJ databases">
        <authorList>
            <person name="Kurt Z."/>
        </authorList>
    </citation>
    <scope>NUCLEOTIDE SEQUENCE</scope>
</reference>
<dbReference type="PROSITE" id="PS50090">
    <property type="entry name" value="MYB_LIKE"/>
    <property type="match status" value="1"/>
</dbReference>
<dbReference type="GO" id="GO:0003677">
    <property type="term" value="F:DNA binding"/>
    <property type="evidence" value="ECO:0007669"/>
    <property type="project" value="UniProtKB-KW"/>
</dbReference>
<dbReference type="SMART" id="SM00717">
    <property type="entry name" value="SANT"/>
    <property type="match status" value="2"/>
</dbReference>
<dbReference type="CDD" id="cd00167">
    <property type="entry name" value="SANT"/>
    <property type="match status" value="1"/>
</dbReference>
<dbReference type="SUPFAM" id="SSF46689">
    <property type="entry name" value="Homeodomain-like"/>
    <property type="match status" value="2"/>
</dbReference>
<dbReference type="Proteomes" id="UP001642409">
    <property type="component" value="Unassembled WGS sequence"/>
</dbReference>
<accession>A0AA86U8I5</accession>
<dbReference type="Pfam" id="PF00249">
    <property type="entry name" value="Myb_DNA-binding"/>
    <property type="match status" value="1"/>
</dbReference>
<evidence type="ECO:0000259" key="2">
    <source>
        <dbReference type="PROSITE" id="PS51294"/>
    </source>
</evidence>
<evidence type="ECO:0000259" key="1">
    <source>
        <dbReference type="PROSITE" id="PS50090"/>
    </source>
</evidence>
<evidence type="ECO:0000313" key="4">
    <source>
        <dbReference type="EMBL" id="CAL6077109.1"/>
    </source>
</evidence>
<dbReference type="InterPro" id="IPR009057">
    <property type="entry name" value="Homeodomain-like_sf"/>
</dbReference>
<feature type="domain" description="HTH myb-type" evidence="2">
    <location>
        <begin position="29"/>
        <end position="57"/>
    </location>
</feature>
<reference evidence="4 5" key="2">
    <citation type="submission" date="2024-07" db="EMBL/GenBank/DDBJ databases">
        <authorList>
            <person name="Akdeniz Z."/>
        </authorList>
    </citation>
    <scope>NUCLEOTIDE SEQUENCE [LARGE SCALE GENOMIC DNA]</scope>
</reference>
<proteinExistence type="predicted"/>
<gene>
    <name evidence="3" type="ORF">HINF_LOCUS33029</name>
    <name evidence="4" type="ORF">HINF_LOCUS58030</name>
</gene>
<evidence type="ECO:0000313" key="5">
    <source>
        <dbReference type="Proteomes" id="UP001642409"/>
    </source>
</evidence>
<dbReference type="AlphaFoldDB" id="A0AA86U8I5"/>
<comment type="caution">
    <text evidence="3">The sequence shown here is derived from an EMBL/GenBank/DDBJ whole genome shotgun (WGS) entry which is preliminary data.</text>
</comment>